<dbReference type="Proteomes" id="UP000886886">
    <property type="component" value="Unassembled WGS sequence"/>
</dbReference>
<organism evidence="7 8">
    <name type="scientific">Candidatus Limivivens merdigallinarum</name>
    <dbReference type="NCBI Taxonomy" id="2840859"/>
    <lineage>
        <taxon>Bacteria</taxon>
        <taxon>Bacillati</taxon>
        <taxon>Bacillota</taxon>
        <taxon>Clostridia</taxon>
        <taxon>Lachnospirales</taxon>
        <taxon>Lachnospiraceae</taxon>
        <taxon>Lachnospiraceae incertae sedis</taxon>
        <taxon>Candidatus Limivivens</taxon>
    </lineage>
</organism>
<dbReference type="AlphaFoldDB" id="A0A9D1D1R7"/>
<sequence length="441" mass="48631">MKTKKVLSVLLSVSMLAGMVSGLGLTAAADGEETTLKVAAVETAYGQDMWKNVCAKFEEANPGVTVELTIDKKLEDIITPAMKSGDYPDVILRAVGAESALTETFVKDNNVEEMTDVLEMTVPGEDVTVKEKILPGFVENSITNPYEDGKTYLMPMFYGPCGLFYNKGLFEEKGWEVPETWDEMWELGDIAAEEGIALFTYPTAGYFDAFFYALLHESMGNEDFQKALKYEEGIWDTEGAQKAFDIIAKLAEYTEKTTPANANDNDFRKNQQLVLDNKALFMPNGNWVIGEMADAPRADGFEWGFTALPAVEEGGERASYTFFEQIWMPKGAVNKDLGKQFIAYLYSDEAAEIFANDGGAIQPIQGMADKLEGDAKIYYSIYDTGAVAVMDAFATTDPVEGVTVRTTFFDPINSLVSGDKTKDDWVNQIKEDSDALRGALK</sequence>
<dbReference type="InterPro" id="IPR022387">
    <property type="entry name" value="Bind_CPR0540"/>
</dbReference>
<evidence type="ECO:0000256" key="3">
    <source>
        <dbReference type="ARBA" id="ARBA00023136"/>
    </source>
</evidence>
<keyword evidence="5" id="KW-0449">Lipoprotein</keyword>
<accession>A0A9D1D1R7</accession>
<reference evidence="7" key="1">
    <citation type="submission" date="2020-10" db="EMBL/GenBank/DDBJ databases">
        <authorList>
            <person name="Gilroy R."/>
        </authorList>
    </citation>
    <scope>NUCLEOTIDE SEQUENCE</scope>
    <source>
        <strain evidence="7">ChiSjej3B21-11622</strain>
    </source>
</reference>
<feature type="chain" id="PRO_5038736627" evidence="6">
    <location>
        <begin position="23"/>
        <end position="441"/>
    </location>
</feature>
<evidence type="ECO:0000256" key="4">
    <source>
        <dbReference type="ARBA" id="ARBA00023139"/>
    </source>
</evidence>
<dbReference type="InterPro" id="IPR006059">
    <property type="entry name" value="SBP"/>
</dbReference>
<evidence type="ECO:0000256" key="5">
    <source>
        <dbReference type="ARBA" id="ARBA00023288"/>
    </source>
</evidence>
<evidence type="ECO:0000256" key="6">
    <source>
        <dbReference type="SAM" id="SignalP"/>
    </source>
</evidence>
<dbReference type="PANTHER" id="PTHR43649:SF33">
    <property type="entry name" value="POLYGALACTURONAN_RHAMNOGALACTURONAN-BINDING PROTEIN YTCQ"/>
    <property type="match status" value="1"/>
</dbReference>
<keyword evidence="1" id="KW-1003">Cell membrane</keyword>
<dbReference type="EMBL" id="DVFT01000082">
    <property type="protein sequence ID" value="HIQ96019.1"/>
    <property type="molecule type" value="Genomic_DNA"/>
</dbReference>
<reference evidence="7" key="2">
    <citation type="journal article" date="2021" name="PeerJ">
        <title>Extensive microbial diversity within the chicken gut microbiome revealed by metagenomics and culture.</title>
        <authorList>
            <person name="Gilroy R."/>
            <person name="Ravi A."/>
            <person name="Getino M."/>
            <person name="Pursley I."/>
            <person name="Horton D.L."/>
            <person name="Alikhan N.F."/>
            <person name="Baker D."/>
            <person name="Gharbi K."/>
            <person name="Hall N."/>
            <person name="Watson M."/>
            <person name="Adriaenssens E.M."/>
            <person name="Foster-Nyarko E."/>
            <person name="Jarju S."/>
            <person name="Secka A."/>
            <person name="Antonio M."/>
            <person name="Oren A."/>
            <person name="Chaudhuri R.R."/>
            <person name="La Ragione R."/>
            <person name="Hildebrand F."/>
            <person name="Pallen M.J."/>
        </authorList>
    </citation>
    <scope>NUCLEOTIDE SEQUENCE</scope>
    <source>
        <strain evidence="7">ChiSjej3B21-11622</strain>
    </source>
</reference>
<dbReference type="InterPro" id="IPR050490">
    <property type="entry name" value="Bact_solute-bd_prot1"/>
</dbReference>
<dbReference type="Gene3D" id="3.40.190.10">
    <property type="entry name" value="Periplasmic binding protein-like II"/>
    <property type="match status" value="1"/>
</dbReference>
<evidence type="ECO:0000313" key="8">
    <source>
        <dbReference type="Proteomes" id="UP000886886"/>
    </source>
</evidence>
<keyword evidence="3" id="KW-0472">Membrane</keyword>
<comment type="caution">
    <text evidence="7">The sequence shown here is derived from an EMBL/GenBank/DDBJ whole genome shotgun (WGS) entry which is preliminary data.</text>
</comment>
<name>A0A9D1D1R7_9FIRM</name>
<evidence type="ECO:0000256" key="2">
    <source>
        <dbReference type="ARBA" id="ARBA00022729"/>
    </source>
</evidence>
<protein>
    <submittedName>
        <fullName evidence="7">Carbohydrate ABC transporter substrate-binding protein</fullName>
    </submittedName>
</protein>
<dbReference type="Pfam" id="PF01547">
    <property type="entry name" value="SBP_bac_1"/>
    <property type="match status" value="1"/>
</dbReference>
<keyword evidence="4" id="KW-0564">Palmitate</keyword>
<proteinExistence type="predicted"/>
<keyword evidence="2 6" id="KW-0732">Signal</keyword>
<dbReference type="PANTHER" id="PTHR43649">
    <property type="entry name" value="ARABINOSE-BINDING PROTEIN-RELATED"/>
    <property type="match status" value="1"/>
</dbReference>
<evidence type="ECO:0000313" key="7">
    <source>
        <dbReference type="EMBL" id="HIQ96019.1"/>
    </source>
</evidence>
<dbReference type="NCBIfam" id="TIGR03850">
    <property type="entry name" value="bind_CPR_0540"/>
    <property type="match status" value="1"/>
</dbReference>
<gene>
    <name evidence="7" type="ORF">IAB26_05585</name>
</gene>
<dbReference type="SUPFAM" id="SSF53850">
    <property type="entry name" value="Periplasmic binding protein-like II"/>
    <property type="match status" value="1"/>
</dbReference>
<evidence type="ECO:0000256" key="1">
    <source>
        <dbReference type="ARBA" id="ARBA00022475"/>
    </source>
</evidence>
<feature type="signal peptide" evidence="6">
    <location>
        <begin position="1"/>
        <end position="22"/>
    </location>
</feature>